<evidence type="ECO:0000313" key="1">
    <source>
        <dbReference type="EMBL" id="PNE39836.1"/>
    </source>
</evidence>
<keyword evidence="2" id="KW-1185">Reference proteome</keyword>
<gene>
    <name evidence="1" type="ORF">AOB60_01360</name>
</gene>
<organism evidence="1 2">
    <name type="scientific">Streptomyces noursei</name>
    <name type="common">Streptomyces albulus</name>
    <dbReference type="NCBI Taxonomy" id="1971"/>
    <lineage>
        <taxon>Bacteria</taxon>
        <taxon>Bacillati</taxon>
        <taxon>Actinomycetota</taxon>
        <taxon>Actinomycetes</taxon>
        <taxon>Kitasatosporales</taxon>
        <taxon>Streptomycetaceae</taxon>
        <taxon>Streptomyces</taxon>
    </lineage>
</organism>
<evidence type="ECO:0000313" key="2">
    <source>
        <dbReference type="Proteomes" id="UP000236047"/>
    </source>
</evidence>
<dbReference type="RefSeq" id="WP_102922514.1">
    <property type="nucleotide sequence ID" value="NZ_LJSN01000002.1"/>
</dbReference>
<name>A0A2N8PFP7_STRNR</name>
<comment type="caution">
    <text evidence="1">The sequence shown here is derived from an EMBL/GenBank/DDBJ whole genome shotgun (WGS) entry which is preliminary data.</text>
</comment>
<dbReference type="AlphaFoldDB" id="A0A2N8PFP7"/>
<dbReference type="Proteomes" id="UP000236047">
    <property type="component" value="Unassembled WGS sequence"/>
</dbReference>
<sequence>MPLCYRKRFLAAIRVEGLHQWSLVEQAQIYLAFVSLVAQGRHGVCPEIAGWMAFARDAP</sequence>
<accession>A0A2N8PFP7</accession>
<reference evidence="2" key="1">
    <citation type="submission" date="2015-09" db="EMBL/GenBank/DDBJ databases">
        <authorList>
            <person name="Graham D.E."/>
            <person name="Mahan K.M."/>
            <person name="Klingeman D.M."/>
            <person name="Fida T."/>
            <person name="Giannone R.J."/>
            <person name="Hettich R.L."/>
            <person name="Parry R.J."/>
            <person name="Spain J.C."/>
        </authorList>
    </citation>
    <scope>NUCLEOTIDE SEQUENCE [LARGE SCALE GENOMIC DNA]</scope>
    <source>
        <strain evidence="2">JCM 4701</strain>
    </source>
</reference>
<proteinExistence type="predicted"/>
<protein>
    <submittedName>
        <fullName evidence="1">Uncharacterized protein</fullName>
    </submittedName>
</protein>
<dbReference type="EMBL" id="LJSN01000002">
    <property type="protein sequence ID" value="PNE39836.1"/>
    <property type="molecule type" value="Genomic_DNA"/>
</dbReference>